<evidence type="ECO:0000256" key="6">
    <source>
        <dbReference type="ARBA" id="ARBA00022723"/>
    </source>
</evidence>
<dbReference type="STRING" id="646526.A0A1W0E462"/>
<organism evidence="12 13">
    <name type="scientific">Ecytonucleospora hepatopenaei</name>
    <dbReference type="NCBI Taxonomy" id="646526"/>
    <lineage>
        <taxon>Eukaryota</taxon>
        <taxon>Fungi</taxon>
        <taxon>Fungi incertae sedis</taxon>
        <taxon>Microsporidia</taxon>
        <taxon>Enterocytozoonidae</taxon>
        <taxon>Ecytonucleospora</taxon>
    </lineage>
</organism>
<dbReference type="EMBL" id="MNPJ01000023">
    <property type="protein sequence ID" value="OQS53999.1"/>
    <property type="molecule type" value="Genomic_DNA"/>
</dbReference>
<protein>
    <submittedName>
        <fullName evidence="12">RAD50</fullName>
    </submittedName>
</protein>
<evidence type="ECO:0000256" key="7">
    <source>
        <dbReference type="ARBA" id="ARBA00022833"/>
    </source>
</evidence>
<reference evidence="12 13" key="1">
    <citation type="journal article" date="2017" name="Environ. Microbiol.">
        <title>Decay of the glycolytic pathway and adaptation to intranuclear parasitism within Enterocytozoonidae microsporidia.</title>
        <authorList>
            <person name="Wiredu Boakye D."/>
            <person name="Jaroenlak P."/>
            <person name="Prachumwat A."/>
            <person name="Williams T.A."/>
            <person name="Bateman K.S."/>
            <person name="Itsathitphaisarn O."/>
            <person name="Sritunyalucksana K."/>
            <person name="Paszkiewicz K.H."/>
            <person name="Moore K.A."/>
            <person name="Stentiford G.D."/>
            <person name="Williams B.A."/>
        </authorList>
    </citation>
    <scope>NUCLEOTIDE SEQUENCE [LARGE SCALE GENOMIC DNA]</scope>
    <source>
        <strain evidence="12 13">TH1</strain>
    </source>
</reference>
<sequence length="1243" mass="146757">MVNMENYQRTKLCKLELSGIRAFDATKTWEIDFEDPITLIVGKNGSGKTTIIEILKYLTTGDLPPNSKNGAFVFDPSFSKEISTRATMKLIFDSENGKRYVIQKTLHCERKAKKVEQRTLECLLFESKEGEEENKFNESSKDLKLIGDKVVEVIKWVPHYLGTNSSILQNVIFCHQEEIAWPLGDTTVLKKKLDEIFCSSQYNKALLQLKSTKTEIERKIELRTVSLRHELQQKIEKEEAVKKYNECLNSINEKMDLLEKLSSKREIIKTKVDDLKNKIKEQETLENEYKNLQNTLSECKKIIDEYENKSEYKNIALFNNLKEEHDVKKHIKETEEEIEKQKETLKNINLPEIKAQVALAENKFNFITENLEKKKVLDEKYLQLNTKIGFLTSQLENLKKDLCMQLTINNSIDLFTLKNEMNEKYSKIKQEQMKDIENKQHEIKEREEFIKEIHKNNEKCMKYGDFVKKCEEDMTFKRFKMENNAEFSKEDLITNLEECERKIILLNSNLNENQNRKTHVLSLESEHKEILEEITFITKTIDGINYEQEINVDSDDIKKEIKRIKNENVKLEKICKQKQEEVFKTEINHSVIKRKESELIILFDRLIRENKDLLQKGEIYHKLNIEKLIDLFQTDQKTENMFKYFEMKKYLSIMDLIKDCENCFVCDGKVLESKKYLNRIKEVFNCSKTSSPDVFVKNFELIIKNKDFYEKCNIVIKKLNEISKDFISLKNDKTCHLFDNLQAEKDKLIEIEKLIDKNKNTLKIKEELLENISIRKNKLEKNNEKLKTLNQKLTKNNFNNKSLSEVENEIKNVEILLKQEQSKKDEMQKQLYTMENHMAYLEKLKKYNLAKKFLKENEVVDISEKTKHLSKLKENFNSLNKHQNEFVSSFNSKFSDFNKILNEYACATEEKKKIENDSLFAKSFDKEQAEYFEVKKKFSEVHEKACQLQLEISKKQEFINSLRFIGNFFQKRDFFEKNKGKIKYDKEKHDSLKETLTTYIQKIAKIESLKHQTKGQLNELSNFKEIRKHEIEKFKKTTEKYNEIYYEIKILEMSLSDVKKSMTALEKAIIEYHSVKMEEVNIILKDLWINTYAGNDIEYIELSSDLTATSYNYKIVQCISGIKTDMRGRCSAGQKIIASILFKIALAEAFSSSTCEIDGDYSTRFMLTLDEPTTSLDKQNTEKLAETLNNLIDQKKDFQLIVITHDENFVRLISKTDTFYRIFKNNKGRSCLKKESVYTTETF</sequence>
<feature type="coiled-coil region" evidence="10">
    <location>
        <begin position="489"/>
        <end position="516"/>
    </location>
</feature>
<dbReference type="Pfam" id="PF13476">
    <property type="entry name" value="AAA_23"/>
    <property type="match status" value="1"/>
</dbReference>
<dbReference type="GO" id="GO:0046872">
    <property type="term" value="F:metal ion binding"/>
    <property type="evidence" value="ECO:0007669"/>
    <property type="project" value="UniProtKB-KW"/>
</dbReference>
<dbReference type="InterPro" id="IPR038729">
    <property type="entry name" value="Rad50/SbcC_AAA"/>
</dbReference>
<dbReference type="GO" id="GO:0070192">
    <property type="term" value="P:chromosome organization involved in meiotic cell cycle"/>
    <property type="evidence" value="ECO:0007669"/>
    <property type="project" value="TreeGrafter"/>
</dbReference>
<dbReference type="Proteomes" id="UP000192758">
    <property type="component" value="Unassembled WGS sequence"/>
</dbReference>
<dbReference type="GO" id="GO:0003691">
    <property type="term" value="F:double-stranded telomeric DNA binding"/>
    <property type="evidence" value="ECO:0007669"/>
    <property type="project" value="TreeGrafter"/>
</dbReference>
<evidence type="ECO:0000259" key="11">
    <source>
        <dbReference type="Pfam" id="PF13476"/>
    </source>
</evidence>
<name>A0A1W0E462_9MICR</name>
<keyword evidence="5" id="KW-0158">Chromosome</keyword>
<keyword evidence="7" id="KW-0862">Zinc</keyword>
<dbReference type="PANTHER" id="PTHR18867">
    <property type="entry name" value="RAD50"/>
    <property type="match status" value="1"/>
</dbReference>
<dbReference type="PANTHER" id="PTHR18867:SF12">
    <property type="entry name" value="DNA REPAIR PROTEIN RAD50"/>
    <property type="match status" value="1"/>
</dbReference>
<dbReference type="InterPro" id="IPR027417">
    <property type="entry name" value="P-loop_NTPase"/>
</dbReference>
<feature type="domain" description="Rad50/SbcC-type AAA" evidence="11">
    <location>
        <begin position="14"/>
        <end position="281"/>
    </location>
</feature>
<dbReference type="GO" id="GO:0043047">
    <property type="term" value="F:single-stranded telomeric DNA binding"/>
    <property type="evidence" value="ECO:0007669"/>
    <property type="project" value="TreeGrafter"/>
</dbReference>
<comment type="catalytic activity">
    <reaction evidence="9">
        <text>ATP + H2O = ADP + phosphate + H(+)</text>
        <dbReference type="Rhea" id="RHEA:13065"/>
        <dbReference type="ChEBI" id="CHEBI:15377"/>
        <dbReference type="ChEBI" id="CHEBI:15378"/>
        <dbReference type="ChEBI" id="CHEBI:30616"/>
        <dbReference type="ChEBI" id="CHEBI:43474"/>
        <dbReference type="ChEBI" id="CHEBI:456216"/>
    </reaction>
</comment>
<dbReference type="GO" id="GO:0006302">
    <property type="term" value="P:double-strand break repair"/>
    <property type="evidence" value="ECO:0007669"/>
    <property type="project" value="InterPro"/>
</dbReference>
<evidence type="ECO:0000256" key="1">
    <source>
        <dbReference type="ARBA" id="ARBA00001947"/>
    </source>
</evidence>
<comment type="caution">
    <text evidence="12">The sequence shown here is derived from an EMBL/GenBank/DDBJ whole genome shotgun (WGS) entry which is preliminary data.</text>
</comment>
<evidence type="ECO:0000313" key="13">
    <source>
        <dbReference type="Proteomes" id="UP000192758"/>
    </source>
</evidence>
<gene>
    <name evidence="12" type="primary">RAD50</name>
    <name evidence="12" type="ORF">EHP00_519</name>
</gene>
<dbReference type="GO" id="GO:0051880">
    <property type="term" value="F:G-quadruplex DNA binding"/>
    <property type="evidence" value="ECO:0007669"/>
    <property type="project" value="TreeGrafter"/>
</dbReference>
<comment type="similarity">
    <text evidence="4">Belongs to the SMC family. RAD50 subfamily.</text>
</comment>
<dbReference type="GO" id="GO:0016887">
    <property type="term" value="F:ATP hydrolysis activity"/>
    <property type="evidence" value="ECO:0007669"/>
    <property type="project" value="InterPro"/>
</dbReference>
<dbReference type="Gene3D" id="3.40.50.300">
    <property type="entry name" value="P-loop containing nucleotide triphosphate hydrolases"/>
    <property type="match status" value="2"/>
</dbReference>
<dbReference type="VEuPathDB" id="MicrosporidiaDB:EHP00_519"/>
<keyword evidence="10" id="KW-0175">Coiled coil</keyword>
<evidence type="ECO:0000256" key="4">
    <source>
        <dbReference type="ARBA" id="ARBA00009439"/>
    </source>
</evidence>
<evidence type="ECO:0000313" key="12">
    <source>
        <dbReference type="EMBL" id="OQS53999.1"/>
    </source>
</evidence>
<feature type="coiled-coil region" evidence="10">
    <location>
        <begin position="547"/>
        <end position="581"/>
    </location>
</feature>
<dbReference type="AlphaFoldDB" id="A0A1W0E462"/>
<keyword evidence="8" id="KW-0539">Nucleus</keyword>
<dbReference type="SUPFAM" id="SSF52540">
    <property type="entry name" value="P-loop containing nucleoside triphosphate hydrolases"/>
    <property type="match status" value="1"/>
</dbReference>
<dbReference type="OrthoDB" id="18797at2759"/>
<feature type="coiled-coil region" evidence="10">
    <location>
        <begin position="241"/>
        <end position="348"/>
    </location>
</feature>
<feature type="coiled-coil region" evidence="10">
    <location>
        <begin position="741"/>
        <end position="837"/>
    </location>
</feature>
<dbReference type="GO" id="GO:0030870">
    <property type="term" value="C:Mre11 complex"/>
    <property type="evidence" value="ECO:0007669"/>
    <property type="project" value="TreeGrafter"/>
</dbReference>
<dbReference type="GO" id="GO:0000722">
    <property type="term" value="P:telomere maintenance via recombination"/>
    <property type="evidence" value="ECO:0007669"/>
    <property type="project" value="TreeGrafter"/>
</dbReference>
<evidence type="ECO:0000256" key="9">
    <source>
        <dbReference type="ARBA" id="ARBA00049360"/>
    </source>
</evidence>
<keyword evidence="6" id="KW-0479">Metal-binding</keyword>
<evidence type="ECO:0000256" key="8">
    <source>
        <dbReference type="ARBA" id="ARBA00023242"/>
    </source>
</evidence>
<comment type="cofactor">
    <cofactor evidence="1">
        <name>Zn(2+)</name>
        <dbReference type="ChEBI" id="CHEBI:29105"/>
    </cofactor>
</comment>
<evidence type="ECO:0000256" key="5">
    <source>
        <dbReference type="ARBA" id="ARBA00022454"/>
    </source>
</evidence>
<evidence type="ECO:0000256" key="3">
    <source>
        <dbReference type="ARBA" id="ARBA00004286"/>
    </source>
</evidence>
<evidence type="ECO:0000256" key="2">
    <source>
        <dbReference type="ARBA" id="ARBA00004123"/>
    </source>
</evidence>
<evidence type="ECO:0000256" key="10">
    <source>
        <dbReference type="SAM" id="Coils"/>
    </source>
</evidence>
<dbReference type="GO" id="GO:0000794">
    <property type="term" value="C:condensed nuclear chromosome"/>
    <property type="evidence" value="ECO:0007669"/>
    <property type="project" value="TreeGrafter"/>
</dbReference>
<dbReference type="GO" id="GO:0007004">
    <property type="term" value="P:telomere maintenance via telomerase"/>
    <property type="evidence" value="ECO:0007669"/>
    <property type="project" value="TreeGrafter"/>
</dbReference>
<comment type="subcellular location">
    <subcellularLocation>
        <location evidence="3">Chromosome</location>
    </subcellularLocation>
    <subcellularLocation>
        <location evidence="2">Nucleus</location>
    </subcellularLocation>
</comment>
<accession>A0A1W0E462</accession>
<proteinExistence type="inferred from homology"/>
<keyword evidence="13" id="KW-1185">Reference proteome</keyword>